<dbReference type="PIRSF" id="PIRSF000530">
    <property type="entry name" value="Galactokinase"/>
    <property type="match status" value="1"/>
</dbReference>
<evidence type="ECO:0000313" key="15">
    <source>
        <dbReference type="Proteomes" id="UP000199671"/>
    </source>
</evidence>
<evidence type="ECO:0000256" key="1">
    <source>
        <dbReference type="ARBA" id="ARBA00006566"/>
    </source>
</evidence>
<sequence>MFPYRSIGSGGFFWQNDPMPSTESQPAAVVGSEPVFSPALTPQEGVDAATGLFREAFGTEPDGVWFAPGRVNVIGEHTDYNGGLALPIALPHRAHLALRRREDRTIRLVSPQTRETVDVLDLDAIGPKGTPGEVRHWNAYVAGVAWALEQDGLGPLSGFDAALYSCVPLGGGLSSSAALECATAVALDDVCSLGLAGPADAPDDTGRARLVTACIRAENEMAGAPTGGMDQSASMRCRAGHALELDCRDGSVAHVPFDLAAAGLTLLVIDTKAKHSLVDGQYGARRAACERAAEILGVPLLADIDADGLEDALETLRASGGADADVLVARTRHVITEIARTRALVALLQDGAPLAGDKLARAGALMDASHESLRVDYEVTCPELDVAVQAARAAGAHGARMTGGGFGGSAIALVDTTAVDAVARAVVDAYAEHGFAAPAFLNAVPSAPAGRLV</sequence>
<evidence type="ECO:0000256" key="8">
    <source>
        <dbReference type="ARBA" id="ARBA00023144"/>
    </source>
</evidence>
<dbReference type="PRINTS" id="PR00959">
    <property type="entry name" value="MEVGALKINASE"/>
</dbReference>
<evidence type="ECO:0000256" key="2">
    <source>
        <dbReference type="ARBA" id="ARBA00022679"/>
    </source>
</evidence>
<accession>A0A1G9YS28</accession>
<keyword evidence="2" id="KW-0808">Transferase</keyword>
<dbReference type="SUPFAM" id="SSF54211">
    <property type="entry name" value="Ribosomal protein S5 domain 2-like"/>
    <property type="match status" value="1"/>
</dbReference>
<evidence type="ECO:0000256" key="9">
    <source>
        <dbReference type="ARBA" id="ARBA00023277"/>
    </source>
</evidence>
<dbReference type="InterPro" id="IPR014721">
    <property type="entry name" value="Ribsml_uS5_D2-typ_fold_subgr"/>
</dbReference>
<dbReference type="AlphaFoldDB" id="A0A1G9YS28"/>
<dbReference type="GO" id="GO:0046872">
    <property type="term" value="F:metal ion binding"/>
    <property type="evidence" value="ECO:0007669"/>
    <property type="project" value="UniProtKB-KW"/>
</dbReference>
<dbReference type="EMBL" id="FNHU01000014">
    <property type="protein sequence ID" value="SDN11928.1"/>
    <property type="molecule type" value="Genomic_DNA"/>
</dbReference>
<evidence type="ECO:0000256" key="3">
    <source>
        <dbReference type="ARBA" id="ARBA00022723"/>
    </source>
</evidence>
<keyword evidence="8" id="KW-0299">Galactose metabolism</keyword>
<dbReference type="InterPro" id="IPR013750">
    <property type="entry name" value="GHMP_kinase_C_dom"/>
</dbReference>
<evidence type="ECO:0000256" key="10">
    <source>
        <dbReference type="NCBIfam" id="TIGR00131"/>
    </source>
</evidence>
<evidence type="ECO:0000256" key="7">
    <source>
        <dbReference type="ARBA" id="ARBA00022842"/>
    </source>
</evidence>
<name>A0A1G9YS28_9ACTO</name>
<dbReference type="PRINTS" id="PR00473">
    <property type="entry name" value="GALCTOKINASE"/>
</dbReference>
<keyword evidence="3" id="KW-0479">Metal-binding</keyword>
<dbReference type="Pfam" id="PF08544">
    <property type="entry name" value="GHMP_kinases_C"/>
    <property type="match status" value="1"/>
</dbReference>
<keyword evidence="5 14" id="KW-0418">Kinase</keyword>
<dbReference type="PROSITE" id="PS00106">
    <property type="entry name" value="GALACTOKINASE"/>
    <property type="match status" value="1"/>
</dbReference>
<keyword evidence="4" id="KW-0547">Nucleotide-binding</keyword>
<feature type="domain" description="GHMP kinase C-terminal" evidence="12">
    <location>
        <begin position="359"/>
        <end position="430"/>
    </location>
</feature>
<evidence type="ECO:0000259" key="11">
    <source>
        <dbReference type="Pfam" id="PF00288"/>
    </source>
</evidence>
<dbReference type="Pfam" id="PF00288">
    <property type="entry name" value="GHMP_kinases_N"/>
    <property type="match status" value="1"/>
</dbReference>
<dbReference type="Gene3D" id="3.30.70.890">
    <property type="entry name" value="GHMP kinase, C-terminal domain"/>
    <property type="match status" value="1"/>
</dbReference>
<evidence type="ECO:0000313" key="14">
    <source>
        <dbReference type="EMBL" id="SDN11928.1"/>
    </source>
</evidence>
<dbReference type="InterPro" id="IPR006206">
    <property type="entry name" value="Mevalonate/galactokinase"/>
</dbReference>
<evidence type="ECO:0000256" key="5">
    <source>
        <dbReference type="ARBA" id="ARBA00022777"/>
    </source>
</evidence>
<comment type="similarity">
    <text evidence="1">Belongs to the GHMP kinase family. GalK subfamily.</text>
</comment>
<keyword evidence="7" id="KW-0460">Magnesium</keyword>
<dbReference type="InterPro" id="IPR019741">
    <property type="entry name" value="Galactokinase_CS"/>
</dbReference>
<keyword evidence="9" id="KW-0119">Carbohydrate metabolism</keyword>
<dbReference type="GO" id="GO:0006012">
    <property type="term" value="P:galactose metabolic process"/>
    <property type="evidence" value="ECO:0007669"/>
    <property type="project" value="UniProtKB-UniRule"/>
</dbReference>
<organism evidence="14 15">
    <name type="scientific">Actinomyces ruminicola</name>
    <dbReference type="NCBI Taxonomy" id="332524"/>
    <lineage>
        <taxon>Bacteria</taxon>
        <taxon>Bacillati</taxon>
        <taxon>Actinomycetota</taxon>
        <taxon>Actinomycetes</taxon>
        <taxon>Actinomycetales</taxon>
        <taxon>Actinomycetaceae</taxon>
        <taxon>Actinomyces</taxon>
    </lineage>
</organism>
<dbReference type="PANTHER" id="PTHR10457:SF7">
    <property type="entry name" value="GALACTOKINASE-RELATED"/>
    <property type="match status" value="1"/>
</dbReference>
<dbReference type="InterPro" id="IPR006204">
    <property type="entry name" value="GHMP_kinase_N_dom"/>
</dbReference>
<dbReference type="InterPro" id="IPR020568">
    <property type="entry name" value="Ribosomal_Su5_D2-typ_SF"/>
</dbReference>
<dbReference type="PROSITE" id="PS00627">
    <property type="entry name" value="GHMP_KINASES_ATP"/>
    <property type="match status" value="1"/>
</dbReference>
<evidence type="ECO:0000256" key="6">
    <source>
        <dbReference type="ARBA" id="ARBA00022840"/>
    </source>
</evidence>
<dbReference type="InterPro" id="IPR006203">
    <property type="entry name" value="GHMP_knse_ATP-bd_CS"/>
</dbReference>
<feature type="domain" description="Galactokinase N-terminal" evidence="13">
    <location>
        <begin position="52"/>
        <end position="100"/>
    </location>
</feature>
<dbReference type="Gene3D" id="3.30.230.10">
    <property type="match status" value="1"/>
</dbReference>
<dbReference type="Pfam" id="PF10509">
    <property type="entry name" value="GalKase_gal_bdg"/>
    <property type="match status" value="1"/>
</dbReference>
<dbReference type="GO" id="GO:0005829">
    <property type="term" value="C:cytosol"/>
    <property type="evidence" value="ECO:0007669"/>
    <property type="project" value="TreeGrafter"/>
</dbReference>
<dbReference type="FunFam" id="3.30.70.890:FF:000001">
    <property type="entry name" value="Galactokinase"/>
    <property type="match status" value="1"/>
</dbReference>
<dbReference type="InterPro" id="IPR036554">
    <property type="entry name" value="GHMP_kinase_C_sf"/>
</dbReference>
<dbReference type="GO" id="GO:0005524">
    <property type="term" value="F:ATP binding"/>
    <property type="evidence" value="ECO:0007669"/>
    <property type="project" value="UniProtKB-UniRule"/>
</dbReference>
<proteinExistence type="inferred from homology"/>
<gene>
    <name evidence="14" type="ORF">SAMN04487766_11418</name>
</gene>
<dbReference type="InterPro" id="IPR019539">
    <property type="entry name" value="GalKase_N"/>
</dbReference>
<evidence type="ECO:0000256" key="4">
    <source>
        <dbReference type="ARBA" id="ARBA00022741"/>
    </source>
</evidence>
<dbReference type="EC" id="2.7.1.6" evidence="10"/>
<dbReference type="Proteomes" id="UP000199671">
    <property type="component" value="Unassembled WGS sequence"/>
</dbReference>
<reference evidence="14 15" key="1">
    <citation type="submission" date="2016-10" db="EMBL/GenBank/DDBJ databases">
        <authorList>
            <person name="de Groot N.N."/>
        </authorList>
    </citation>
    <scope>NUCLEOTIDE SEQUENCE [LARGE SCALE GENOMIC DNA]</scope>
    <source>
        <strain evidence="14 15">KPR-7B</strain>
    </source>
</reference>
<protein>
    <recommendedName>
        <fullName evidence="10">Galactokinase</fullName>
        <ecNumber evidence="10">2.7.1.6</ecNumber>
    </recommendedName>
</protein>
<keyword evidence="6" id="KW-0067">ATP-binding</keyword>
<dbReference type="InterPro" id="IPR000705">
    <property type="entry name" value="Galactokinase"/>
</dbReference>
<evidence type="ECO:0000259" key="13">
    <source>
        <dbReference type="Pfam" id="PF10509"/>
    </source>
</evidence>
<dbReference type="PANTHER" id="PTHR10457">
    <property type="entry name" value="MEVALONATE KINASE/GALACTOKINASE"/>
    <property type="match status" value="1"/>
</dbReference>
<dbReference type="GO" id="GO:0004335">
    <property type="term" value="F:galactokinase activity"/>
    <property type="evidence" value="ECO:0007669"/>
    <property type="project" value="UniProtKB-UniRule"/>
</dbReference>
<dbReference type="SUPFAM" id="SSF55060">
    <property type="entry name" value="GHMP Kinase, C-terminal domain"/>
    <property type="match status" value="1"/>
</dbReference>
<feature type="domain" description="GHMP kinase N-terminal" evidence="11">
    <location>
        <begin position="140"/>
        <end position="235"/>
    </location>
</feature>
<evidence type="ECO:0000259" key="12">
    <source>
        <dbReference type="Pfam" id="PF08544"/>
    </source>
</evidence>
<dbReference type="NCBIfam" id="TIGR00131">
    <property type="entry name" value="gal_kin"/>
    <property type="match status" value="1"/>
</dbReference>